<dbReference type="EC" id="1.1.1.47" evidence="3"/>
<name>A0ABS0T7W8_9STAP</name>
<dbReference type="SUPFAM" id="SSF51735">
    <property type="entry name" value="NAD(P)-binding Rossmann-fold domains"/>
    <property type="match status" value="1"/>
</dbReference>
<keyword evidence="4" id="KW-1185">Reference proteome</keyword>
<protein>
    <submittedName>
        <fullName evidence="3">Glucose 1-dehydrogenase</fullName>
        <ecNumber evidence="3">1.1.1.47</ecNumber>
    </submittedName>
</protein>
<evidence type="ECO:0000313" key="3">
    <source>
        <dbReference type="EMBL" id="MBI5974845.1"/>
    </source>
</evidence>
<gene>
    <name evidence="3" type="ORF">HHH54_04420</name>
</gene>
<dbReference type="GO" id="GO:0047936">
    <property type="term" value="F:glucose 1-dehydrogenase [NAD(P)+] activity"/>
    <property type="evidence" value="ECO:0007669"/>
    <property type="project" value="UniProtKB-EC"/>
</dbReference>
<dbReference type="InterPro" id="IPR057326">
    <property type="entry name" value="KR_dom"/>
</dbReference>
<sequence length="267" mass="28555">MLLLEDKVAIITGAAGGLGKAQALAYAKQGAKVVITDINQEQLDAVEQEIIAENGEVLSVVADIGQKKDLEKLVSTALDTFGKVDICVNNAAILANFKPVLEIDEEEWDRILNINLKSIYRLTHLLLPHFLERGSGTFINVSSIGGTIAGVGDAAYITSKHAINGFTKQLTYDYAHKGIRAVNLAPGLTASPMVNSAVEDQHPQALRQINSTPTGKIGQPEEIAFFSAYLASDYASRINGTTMHIDGGQSIGGEAKWVDPTSHNTQS</sequence>
<dbReference type="InterPro" id="IPR002347">
    <property type="entry name" value="SDR_fam"/>
</dbReference>
<accession>A0ABS0T7W8</accession>
<keyword evidence="3" id="KW-0560">Oxidoreductase</keyword>
<dbReference type="InterPro" id="IPR036291">
    <property type="entry name" value="NAD(P)-bd_dom_sf"/>
</dbReference>
<evidence type="ECO:0000259" key="2">
    <source>
        <dbReference type="SMART" id="SM00822"/>
    </source>
</evidence>
<dbReference type="EMBL" id="JABANU010000008">
    <property type="protein sequence ID" value="MBI5974845.1"/>
    <property type="molecule type" value="Genomic_DNA"/>
</dbReference>
<reference evidence="3 4" key="1">
    <citation type="submission" date="2020-04" db="EMBL/GenBank/DDBJ databases">
        <title>Staphylococcus species from domestic dog.</title>
        <authorList>
            <person name="Paterson G.K."/>
        </authorList>
    </citation>
    <scope>NUCLEOTIDE SEQUENCE [LARGE SCALE GENOMIC DNA]</scope>
    <source>
        <strain evidence="3 4">H16/1A</strain>
    </source>
</reference>
<comment type="similarity">
    <text evidence="1">Belongs to the short-chain dehydrogenases/reductases (SDR) family.</text>
</comment>
<dbReference type="PANTHER" id="PTHR42879:SF2">
    <property type="entry name" value="3-OXOACYL-[ACYL-CARRIER-PROTEIN] REDUCTASE FABG"/>
    <property type="match status" value="1"/>
</dbReference>
<dbReference type="InterPro" id="IPR050259">
    <property type="entry name" value="SDR"/>
</dbReference>
<dbReference type="RefSeq" id="WP_198617630.1">
    <property type="nucleotide sequence ID" value="NZ_JABANU010000008.1"/>
</dbReference>
<dbReference type="Pfam" id="PF13561">
    <property type="entry name" value="adh_short_C2"/>
    <property type="match status" value="1"/>
</dbReference>
<feature type="domain" description="Ketoreductase" evidence="2">
    <location>
        <begin position="7"/>
        <end position="187"/>
    </location>
</feature>
<dbReference type="Proteomes" id="UP000751852">
    <property type="component" value="Unassembled WGS sequence"/>
</dbReference>
<evidence type="ECO:0000256" key="1">
    <source>
        <dbReference type="ARBA" id="ARBA00006484"/>
    </source>
</evidence>
<dbReference type="PANTHER" id="PTHR42879">
    <property type="entry name" value="3-OXOACYL-(ACYL-CARRIER-PROTEIN) REDUCTASE"/>
    <property type="match status" value="1"/>
</dbReference>
<dbReference type="NCBIfam" id="NF005559">
    <property type="entry name" value="PRK07231.1"/>
    <property type="match status" value="1"/>
</dbReference>
<proteinExistence type="inferred from homology"/>
<organism evidence="3 4">
    <name type="scientific">Staphylococcus canis</name>
    <dbReference type="NCBI Taxonomy" id="2724942"/>
    <lineage>
        <taxon>Bacteria</taxon>
        <taxon>Bacillati</taxon>
        <taxon>Bacillota</taxon>
        <taxon>Bacilli</taxon>
        <taxon>Bacillales</taxon>
        <taxon>Staphylococcaceae</taxon>
        <taxon>Staphylococcus</taxon>
    </lineage>
</organism>
<dbReference type="SMART" id="SM00822">
    <property type="entry name" value="PKS_KR"/>
    <property type="match status" value="1"/>
</dbReference>
<dbReference type="CDD" id="cd05233">
    <property type="entry name" value="SDR_c"/>
    <property type="match status" value="1"/>
</dbReference>
<comment type="caution">
    <text evidence="3">The sequence shown here is derived from an EMBL/GenBank/DDBJ whole genome shotgun (WGS) entry which is preliminary data.</text>
</comment>
<dbReference type="Gene3D" id="3.40.50.720">
    <property type="entry name" value="NAD(P)-binding Rossmann-like Domain"/>
    <property type="match status" value="1"/>
</dbReference>
<dbReference type="PRINTS" id="PR00080">
    <property type="entry name" value="SDRFAMILY"/>
</dbReference>
<evidence type="ECO:0000313" key="4">
    <source>
        <dbReference type="Proteomes" id="UP000751852"/>
    </source>
</evidence>
<dbReference type="PRINTS" id="PR00081">
    <property type="entry name" value="GDHRDH"/>
</dbReference>